<gene>
    <name evidence="13" type="ORF">NADFUDRAFT_71020</name>
</gene>
<dbReference type="InterPro" id="IPR017945">
    <property type="entry name" value="DHBP_synth_RibB-like_a/b_dom"/>
</dbReference>
<evidence type="ECO:0000256" key="5">
    <source>
        <dbReference type="ARBA" id="ARBA00022619"/>
    </source>
</evidence>
<dbReference type="GO" id="GO:0005758">
    <property type="term" value="C:mitochondrial intermembrane space"/>
    <property type="evidence" value="ECO:0007669"/>
    <property type="project" value="TreeGrafter"/>
</dbReference>
<keyword evidence="7 12" id="KW-0460">Magnesium</keyword>
<evidence type="ECO:0000256" key="10">
    <source>
        <dbReference type="ARBA" id="ARBA00023239"/>
    </source>
</evidence>
<comment type="catalytic activity">
    <reaction evidence="12">
        <text>D-ribulose 5-phosphate = (2S)-2-hydroxy-3-oxobutyl phosphate + formate + H(+)</text>
        <dbReference type="Rhea" id="RHEA:18457"/>
        <dbReference type="ChEBI" id="CHEBI:15378"/>
        <dbReference type="ChEBI" id="CHEBI:15740"/>
        <dbReference type="ChEBI" id="CHEBI:58121"/>
        <dbReference type="ChEBI" id="CHEBI:58830"/>
        <dbReference type="EC" id="4.1.99.12"/>
    </reaction>
</comment>
<keyword evidence="14" id="KW-1185">Reference proteome</keyword>
<evidence type="ECO:0000256" key="11">
    <source>
        <dbReference type="ARBA" id="ARBA00060730"/>
    </source>
</evidence>
<comment type="function">
    <text evidence="12">Catalyzes the conversion of D-ribulose 5-phosphate to formate and 3,4-dihydroxy-2-butanone 4-phosphate.</text>
</comment>
<dbReference type="PANTHER" id="PTHR21327">
    <property type="entry name" value="GTP CYCLOHYDROLASE II-RELATED"/>
    <property type="match status" value="1"/>
</dbReference>
<comment type="similarity">
    <text evidence="11 12">Belongs to the DHBP synthase family.</text>
</comment>
<dbReference type="NCBIfam" id="TIGR00506">
    <property type="entry name" value="ribB"/>
    <property type="match status" value="1"/>
</dbReference>
<dbReference type="Gene3D" id="3.90.870.10">
    <property type="entry name" value="DHBP synthase"/>
    <property type="match status" value="1"/>
</dbReference>
<evidence type="ECO:0000256" key="1">
    <source>
        <dbReference type="ARBA" id="ARBA00004904"/>
    </source>
</evidence>
<proteinExistence type="inferred from homology"/>
<evidence type="ECO:0000256" key="3">
    <source>
        <dbReference type="ARBA" id="ARBA00012153"/>
    </source>
</evidence>
<sequence>MSLFDSIPDAIEAFKNGEFLVVLDDESRENEGDLIIAASHITTSKMAFLVRHSSGYVCAPLTNELADKLELPYMIENRSDRHGTAYTVTVDAIEGTTTGISASDRAITTNLLSNPNATAADFMRPGHILPLRARDGGILQRRGHTEAAVDLCKLAGQPPVGVICEIVRDEDGLMARRDDCLAFAKTHGLKAISIDDLAKYLESQK</sequence>
<keyword evidence="6 12" id="KW-0479">Metal-binding</keyword>
<dbReference type="Proteomes" id="UP000095009">
    <property type="component" value="Unassembled WGS sequence"/>
</dbReference>
<evidence type="ECO:0000313" key="14">
    <source>
        <dbReference type="Proteomes" id="UP000095009"/>
    </source>
</evidence>
<comment type="cofactor">
    <cofactor evidence="12">
        <name>Mg(2+)</name>
        <dbReference type="ChEBI" id="CHEBI:18420"/>
    </cofactor>
    <cofactor evidence="12">
        <name>Mn(2+)</name>
        <dbReference type="ChEBI" id="CHEBI:29035"/>
    </cofactor>
    <text evidence="12">Binds 2 divalent metal cations per subunit. Magnesium or manganese.</text>
</comment>
<evidence type="ECO:0000313" key="13">
    <source>
        <dbReference type="EMBL" id="ODQ64553.1"/>
    </source>
</evidence>
<dbReference type="AlphaFoldDB" id="A0A1E3PGK4"/>
<keyword evidence="10 12" id="KW-0456">Lyase</keyword>
<dbReference type="HAMAP" id="MF_00180">
    <property type="entry name" value="RibB"/>
    <property type="match status" value="1"/>
</dbReference>
<accession>A0A1E3PGK4</accession>
<dbReference type="EMBL" id="KV454411">
    <property type="protein sequence ID" value="ODQ64553.1"/>
    <property type="molecule type" value="Genomic_DNA"/>
</dbReference>
<dbReference type="FunFam" id="3.90.870.10:FF:000002">
    <property type="entry name" value="3,4-dihydroxy-2-butanone 4-phosphate synthase"/>
    <property type="match status" value="1"/>
</dbReference>
<evidence type="ECO:0000256" key="2">
    <source>
        <dbReference type="ARBA" id="ARBA00011738"/>
    </source>
</evidence>
<dbReference type="InterPro" id="IPR000422">
    <property type="entry name" value="DHBP_synthase_RibB"/>
</dbReference>
<comment type="pathway">
    <text evidence="1 12">Cofactor biosynthesis; riboflavin biosynthesis; 2-hydroxy-3-oxobutyl phosphate from D-ribulose 5-phosphate: step 1/1.</text>
</comment>
<reference evidence="13 14" key="1">
    <citation type="journal article" date="2016" name="Proc. Natl. Acad. Sci. U.S.A.">
        <title>Comparative genomics of biotechnologically important yeasts.</title>
        <authorList>
            <person name="Riley R."/>
            <person name="Haridas S."/>
            <person name="Wolfe K.H."/>
            <person name="Lopes M.R."/>
            <person name="Hittinger C.T."/>
            <person name="Goeker M."/>
            <person name="Salamov A.A."/>
            <person name="Wisecaver J.H."/>
            <person name="Long T.M."/>
            <person name="Calvey C.H."/>
            <person name="Aerts A.L."/>
            <person name="Barry K.W."/>
            <person name="Choi C."/>
            <person name="Clum A."/>
            <person name="Coughlan A.Y."/>
            <person name="Deshpande S."/>
            <person name="Douglass A.P."/>
            <person name="Hanson S.J."/>
            <person name="Klenk H.-P."/>
            <person name="LaButti K.M."/>
            <person name="Lapidus A."/>
            <person name="Lindquist E.A."/>
            <person name="Lipzen A.M."/>
            <person name="Meier-Kolthoff J.P."/>
            <person name="Ohm R.A."/>
            <person name="Otillar R.P."/>
            <person name="Pangilinan J.L."/>
            <person name="Peng Y."/>
            <person name="Rokas A."/>
            <person name="Rosa C.A."/>
            <person name="Scheuner C."/>
            <person name="Sibirny A.A."/>
            <person name="Slot J.C."/>
            <person name="Stielow J.B."/>
            <person name="Sun H."/>
            <person name="Kurtzman C.P."/>
            <person name="Blackwell M."/>
            <person name="Grigoriev I.V."/>
            <person name="Jeffries T.W."/>
        </authorList>
    </citation>
    <scope>NUCLEOTIDE SEQUENCE [LARGE SCALE GENOMIC DNA]</scope>
    <source>
        <strain evidence="13 14">DSM 6958</strain>
    </source>
</reference>
<evidence type="ECO:0000256" key="6">
    <source>
        <dbReference type="ARBA" id="ARBA00022723"/>
    </source>
</evidence>
<keyword evidence="5 12" id="KW-0686">Riboflavin biosynthesis</keyword>
<keyword evidence="9 12" id="KW-0464">Manganese</keyword>
<dbReference type="GO" id="GO:0008686">
    <property type="term" value="F:3,4-dihydroxy-2-butanone-4-phosphate synthase activity"/>
    <property type="evidence" value="ECO:0007669"/>
    <property type="project" value="UniProtKB-EC"/>
</dbReference>
<dbReference type="PANTHER" id="PTHR21327:SF18">
    <property type="entry name" value="3,4-DIHYDROXY-2-BUTANONE 4-PHOSPHATE SYNTHASE"/>
    <property type="match status" value="1"/>
</dbReference>
<dbReference type="GO" id="GO:0005829">
    <property type="term" value="C:cytosol"/>
    <property type="evidence" value="ECO:0007669"/>
    <property type="project" value="TreeGrafter"/>
</dbReference>
<dbReference type="UniPathway" id="UPA00275">
    <property type="reaction ID" value="UER00399"/>
</dbReference>
<comment type="subunit">
    <text evidence="2 12">Homodimer.</text>
</comment>
<dbReference type="STRING" id="857566.A0A1E3PGK4"/>
<dbReference type="GO" id="GO:0009231">
    <property type="term" value="P:riboflavin biosynthetic process"/>
    <property type="evidence" value="ECO:0007669"/>
    <property type="project" value="UniProtKB-UniPathway"/>
</dbReference>
<organism evidence="13 14">
    <name type="scientific">Nadsonia fulvescens var. elongata DSM 6958</name>
    <dbReference type="NCBI Taxonomy" id="857566"/>
    <lineage>
        <taxon>Eukaryota</taxon>
        <taxon>Fungi</taxon>
        <taxon>Dikarya</taxon>
        <taxon>Ascomycota</taxon>
        <taxon>Saccharomycotina</taxon>
        <taxon>Dipodascomycetes</taxon>
        <taxon>Dipodascales</taxon>
        <taxon>Dipodascales incertae sedis</taxon>
        <taxon>Nadsonia</taxon>
    </lineage>
</organism>
<evidence type="ECO:0000256" key="12">
    <source>
        <dbReference type="RuleBase" id="RU003843"/>
    </source>
</evidence>
<evidence type="ECO:0000256" key="9">
    <source>
        <dbReference type="ARBA" id="ARBA00023211"/>
    </source>
</evidence>
<evidence type="ECO:0000256" key="8">
    <source>
        <dbReference type="ARBA" id="ARBA00023206"/>
    </source>
</evidence>
<evidence type="ECO:0000256" key="4">
    <source>
        <dbReference type="ARBA" id="ARBA00018836"/>
    </source>
</evidence>
<protein>
    <recommendedName>
        <fullName evidence="4 12">3,4-dihydroxy-2-butanone 4-phosphate synthase</fullName>
        <shortName evidence="12">DHBP synthase</shortName>
        <ecNumber evidence="3 12">4.1.99.12</ecNumber>
    </recommendedName>
</protein>
<dbReference type="GO" id="GO:0046872">
    <property type="term" value="F:metal ion binding"/>
    <property type="evidence" value="ECO:0007669"/>
    <property type="project" value="UniProtKB-KW"/>
</dbReference>
<keyword evidence="8" id="KW-0318">Glutathionylation</keyword>
<dbReference type="EC" id="4.1.99.12" evidence="3 12"/>
<name>A0A1E3PGK4_9ASCO</name>
<dbReference type="Pfam" id="PF00926">
    <property type="entry name" value="DHBP_synthase"/>
    <property type="match status" value="1"/>
</dbReference>
<dbReference type="OrthoDB" id="60371at2759"/>
<dbReference type="SUPFAM" id="SSF55821">
    <property type="entry name" value="YrdC/RibB"/>
    <property type="match status" value="1"/>
</dbReference>
<evidence type="ECO:0000256" key="7">
    <source>
        <dbReference type="ARBA" id="ARBA00022842"/>
    </source>
</evidence>